<feature type="region of interest" description="Disordered" evidence="1">
    <location>
        <begin position="153"/>
        <end position="176"/>
    </location>
</feature>
<evidence type="ECO:0000256" key="1">
    <source>
        <dbReference type="SAM" id="MobiDB-lite"/>
    </source>
</evidence>
<feature type="compositionally biased region" description="Acidic residues" evidence="1">
    <location>
        <begin position="220"/>
        <end position="233"/>
    </location>
</feature>
<organism evidence="2 3">
    <name type="scientific">Exidia glandulosa HHB12029</name>
    <dbReference type="NCBI Taxonomy" id="1314781"/>
    <lineage>
        <taxon>Eukaryota</taxon>
        <taxon>Fungi</taxon>
        <taxon>Dikarya</taxon>
        <taxon>Basidiomycota</taxon>
        <taxon>Agaricomycotina</taxon>
        <taxon>Agaricomycetes</taxon>
        <taxon>Auriculariales</taxon>
        <taxon>Exidiaceae</taxon>
        <taxon>Exidia</taxon>
    </lineage>
</organism>
<accession>A0A165EYR2</accession>
<reference evidence="2 3" key="1">
    <citation type="journal article" date="2016" name="Mol. Biol. Evol.">
        <title>Comparative Genomics of Early-Diverging Mushroom-Forming Fungi Provides Insights into the Origins of Lignocellulose Decay Capabilities.</title>
        <authorList>
            <person name="Nagy L.G."/>
            <person name="Riley R."/>
            <person name="Tritt A."/>
            <person name="Adam C."/>
            <person name="Daum C."/>
            <person name="Floudas D."/>
            <person name="Sun H."/>
            <person name="Yadav J.S."/>
            <person name="Pangilinan J."/>
            <person name="Larsson K.H."/>
            <person name="Matsuura K."/>
            <person name="Barry K."/>
            <person name="Labutti K."/>
            <person name="Kuo R."/>
            <person name="Ohm R.A."/>
            <person name="Bhattacharya S.S."/>
            <person name="Shirouzu T."/>
            <person name="Yoshinaga Y."/>
            <person name="Martin F.M."/>
            <person name="Grigoriev I.V."/>
            <person name="Hibbett D.S."/>
        </authorList>
    </citation>
    <scope>NUCLEOTIDE SEQUENCE [LARGE SCALE GENOMIC DNA]</scope>
    <source>
        <strain evidence="2 3">HHB12029</strain>
    </source>
</reference>
<gene>
    <name evidence="2" type="ORF">EXIGLDRAFT_723090</name>
</gene>
<sequence>MSGEQLPPIVSAQLDALRFKTVQLLDAIQSLLAVVDRPDIYTPTWPDVLTKYNVILSISSSLSRNVPQALHRLALHPSAPVSEAALDSELSAVLRTQQTFAVLDAESETVTAVQQALGKRPIDTVRTEHDARVDRASRAVQMLRERFDWKARVEIPPDEEDDQAGDGPLAAASPQDVSMGVSSYALELGPGDVSFDGLVNAVDPDTDVDMEGDAQTAGATEDEDDEDDAEEIDGVLHDNGGMFTPEVIDIASTPGDS</sequence>
<feature type="region of interest" description="Disordered" evidence="1">
    <location>
        <begin position="202"/>
        <end position="257"/>
    </location>
</feature>
<evidence type="ECO:0008006" key="4">
    <source>
        <dbReference type="Google" id="ProtNLM"/>
    </source>
</evidence>
<keyword evidence="3" id="KW-1185">Reference proteome</keyword>
<name>A0A165EYR2_EXIGL</name>
<dbReference type="Proteomes" id="UP000077266">
    <property type="component" value="Unassembled WGS sequence"/>
</dbReference>
<evidence type="ECO:0000313" key="2">
    <source>
        <dbReference type="EMBL" id="KZV87988.1"/>
    </source>
</evidence>
<dbReference type="AlphaFoldDB" id="A0A165EYR2"/>
<dbReference type="EMBL" id="KV426110">
    <property type="protein sequence ID" value="KZV87988.1"/>
    <property type="molecule type" value="Genomic_DNA"/>
</dbReference>
<dbReference type="InParanoid" id="A0A165EYR2"/>
<dbReference type="FunCoup" id="A0A165EYR2">
    <property type="interactions" value="73"/>
</dbReference>
<evidence type="ECO:0000313" key="3">
    <source>
        <dbReference type="Proteomes" id="UP000077266"/>
    </source>
</evidence>
<proteinExistence type="predicted"/>
<protein>
    <recommendedName>
        <fullName evidence="4">Mediator complex subunit 8</fullName>
    </recommendedName>
</protein>
<dbReference type="OrthoDB" id="5568181at2759"/>
<dbReference type="Gene3D" id="1.20.58.1710">
    <property type="match status" value="1"/>
</dbReference>